<dbReference type="PROSITE" id="PS51257">
    <property type="entry name" value="PROKAR_LIPOPROTEIN"/>
    <property type="match status" value="1"/>
</dbReference>
<evidence type="ECO:0000256" key="1">
    <source>
        <dbReference type="SAM" id="SignalP"/>
    </source>
</evidence>
<evidence type="ECO:0000313" key="2">
    <source>
        <dbReference type="EMBL" id="MYM66342.1"/>
    </source>
</evidence>
<feature type="signal peptide" evidence="1">
    <location>
        <begin position="1"/>
        <end position="19"/>
    </location>
</feature>
<organism evidence="2 3">
    <name type="scientific">Duganella rivi</name>
    <dbReference type="NCBI Taxonomy" id="2666083"/>
    <lineage>
        <taxon>Bacteria</taxon>
        <taxon>Pseudomonadati</taxon>
        <taxon>Pseudomonadota</taxon>
        <taxon>Betaproteobacteria</taxon>
        <taxon>Burkholderiales</taxon>
        <taxon>Oxalobacteraceae</taxon>
        <taxon>Telluria group</taxon>
        <taxon>Duganella</taxon>
    </lineage>
</organism>
<protein>
    <recommendedName>
        <fullName evidence="4">Lipoprotein</fullName>
    </recommendedName>
</protein>
<proteinExistence type="predicted"/>
<dbReference type="EMBL" id="WWCK01000002">
    <property type="protein sequence ID" value="MYM66342.1"/>
    <property type="molecule type" value="Genomic_DNA"/>
</dbReference>
<dbReference type="AlphaFoldDB" id="A0A7X4GMP9"/>
<keyword evidence="3" id="KW-1185">Reference proteome</keyword>
<reference evidence="2 3" key="1">
    <citation type="submission" date="2019-12" db="EMBL/GenBank/DDBJ databases">
        <title>Novel species isolated from a subtropical stream in China.</title>
        <authorList>
            <person name="Lu H."/>
        </authorList>
    </citation>
    <scope>NUCLEOTIDE SEQUENCE [LARGE SCALE GENOMIC DNA]</scope>
    <source>
        <strain evidence="2 3">FT55W</strain>
    </source>
</reference>
<evidence type="ECO:0000313" key="3">
    <source>
        <dbReference type="Proteomes" id="UP000450012"/>
    </source>
</evidence>
<comment type="caution">
    <text evidence="2">The sequence shown here is derived from an EMBL/GenBank/DDBJ whole genome shotgun (WGS) entry which is preliminary data.</text>
</comment>
<keyword evidence="1" id="KW-0732">Signal</keyword>
<name>A0A7X4GMP9_9BURK</name>
<accession>A0A7X4GMP9</accession>
<dbReference type="RefSeq" id="WP_161012932.1">
    <property type="nucleotide sequence ID" value="NZ_WWCK01000002.1"/>
</dbReference>
<sequence length="171" mass="18965">MKIYAPILLAALVSGCATAYQDPRPLDVQQAELENSLKELSGQYEVIDARNDFYSFTKFEAHTLVVSRQGNGAKFLLVGKKDALLINGHDCKGRNEPDGKSPWLYCATEKGGFFAPVVERVRIDQEVGAKGLLSVEKPMQVKAGDYLFNFHESGSGRPHYYLLKKRPAVAE</sequence>
<feature type="chain" id="PRO_5031034485" description="Lipoprotein" evidence="1">
    <location>
        <begin position="20"/>
        <end position="171"/>
    </location>
</feature>
<gene>
    <name evidence="2" type="ORF">GTP45_05765</name>
</gene>
<evidence type="ECO:0008006" key="4">
    <source>
        <dbReference type="Google" id="ProtNLM"/>
    </source>
</evidence>
<dbReference type="Proteomes" id="UP000450012">
    <property type="component" value="Unassembled WGS sequence"/>
</dbReference>